<protein>
    <recommendedName>
        <fullName evidence="3">Ommochrome-binding protein</fullName>
    </recommendedName>
</protein>
<accession>A0A9N9RCM2</accession>
<dbReference type="Gene3D" id="2.130.10.10">
    <property type="entry name" value="YVTN repeat-like/Quinoprotein amine dehydrogenase"/>
    <property type="match status" value="1"/>
</dbReference>
<dbReference type="Proteomes" id="UP001153714">
    <property type="component" value="Chromosome 6"/>
</dbReference>
<dbReference type="OrthoDB" id="7334489at2759"/>
<proteinExistence type="predicted"/>
<evidence type="ECO:0000313" key="1">
    <source>
        <dbReference type="EMBL" id="CAG9793852.1"/>
    </source>
</evidence>
<name>A0A9N9RCM2_9NEOP</name>
<reference evidence="1" key="2">
    <citation type="submission" date="2022-10" db="EMBL/GenBank/DDBJ databases">
        <authorList>
            <consortium name="ENA_rothamsted_submissions"/>
            <consortium name="culmorum"/>
            <person name="King R."/>
        </authorList>
    </citation>
    <scope>NUCLEOTIDE SEQUENCE</scope>
</reference>
<keyword evidence="2" id="KW-1185">Reference proteome</keyword>
<evidence type="ECO:0008006" key="3">
    <source>
        <dbReference type="Google" id="ProtNLM"/>
    </source>
</evidence>
<reference evidence="1" key="1">
    <citation type="submission" date="2021-12" db="EMBL/GenBank/DDBJ databases">
        <authorList>
            <person name="King R."/>
        </authorList>
    </citation>
    <scope>NUCLEOTIDE SEQUENCE</scope>
</reference>
<dbReference type="EMBL" id="OU893337">
    <property type="protein sequence ID" value="CAG9793852.1"/>
    <property type="molecule type" value="Genomic_DNA"/>
</dbReference>
<dbReference type="InterPro" id="IPR015943">
    <property type="entry name" value="WD40/YVTN_repeat-like_dom_sf"/>
</dbReference>
<gene>
    <name evidence="1" type="ORF">DIATSA_LOCUS11265</name>
</gene>
<dbReference type="SUPFAM" id="SSF63829">
    <property type="entry name" value="Calcium-dependent phosphotriesterase"/>
    <property type="match status" value="1"/>
</dbReference>
<organism evidence="1 2">
    <name type="scientific">Diatraea saccharalis</name>
    <name type="common">sugarcane borer</name>
    <dbReference type="NCBI Taxonomy" id="40085"/>
    <lineage>
        <taxon>Eukaryota</taxon>
        <taxon>Metazoa</taxon>
        <taxon>Ecdysozoa</taxon>
        <taxon>Arthropoda</taxon>
        <taxon>Hexapoda</taxon>
        <taxon>Insecta</taxon>
        <taxon>Pterygota</taxon>
        <taxon>Neoptera</taxon>
        <taxon>Endopterygota</taxon>
        <taxon>Lepidoptera</taxon>
        <taxon>Glossata</taxon>
        <taxon>Ditrysia</taxon>
        <taxon>Pyraloidea</taxon>
        <taxon>Crambidae</taxon>
        <taxon>Crambinae</taxon>
        <taxon>Diatraea</taxon>
    </lineage>
</organism>
<evidence type="ECO:0000313" key="2">
    <source>
        <dbReference type="Proteomes" id="UP001153714"/>
    </source>
</evidence>
<sequence length="258" mass="29312">MNSFQHHPVKQIRENTRRQVILADVNIPYKFSLDRSKNHLFFCINADEFSEQSFHSVVLELHGGSTTIVPGIRNGFASAVDHASGSVYLGGSDGIYKYNYQTKDVITPSLIGEIDIFDMYFQKYLYFVDTANQNLYTYKNNKVTIVPELKDHQILHFVIDVDDNIIFVNGAGIHILPKGEKSAILYDNRNINIRGATTDINGLPFFIAQDGIYKIGDNMELVKILILENGYGLAFDKDNNIVYSDERTVNKLIPCDKY</sequence>
<dbReference type="AlphaFoldDB" id="A0A9N9RCM2"/>